<evidence type="ECO:0000256" key="2">
    <source>
        <dbReference type="ARBA" id="ARBA00022679"/>
    </source>
</evidence>
<keyword evidence="5 8" id="KW-0408">Iron</keyword>
<name>A0A917DDG7_9FLAO</name>
<dbReference type="InterPro" id="IPR043129">
    <property type="entry name" value="ATPase_NBD"/>
</dbReference>
<dbReference type="GO" id="GO:0005506">
    <property type="term" value="F:iron ion binding"/>
    <property type="evidence" value="ECO:0007669"/>
    <property type="project" value="UniProtKB-UniRule"/>
</dbReference>
<evidence type="ECO:0000256" key="6">
    <source>
        <dbReference type="ARBA" id="ARBA00023315"/>
    </source>
</evidence>
<dbReference type="PANTHER" id="PTHR11735:SF6">
    <property type="entry name" value="TRNA N6-ADENOSINE THREONYLCARBAMOYLTRANSFERASE, MITOCHONDRIAL"/>
    <property type="match status" value="1"/>
</dbReference>
<feature type="binding site" evidence="8">
    <location>
        <position position="186"/>
    </location>
    <ligand>
        <name>substrate</name>
    </ligand>
</feature>
<feature type="binding site" evidence="8">
    <location>
        <position position="114"/>
    </location>
    <ligand>
        <name>Fe cation</name>
        <dbReference type="ChEBI" id="CHEBI:24875"/>
    </ligand>
</feature>
<dbReference type="NCBIfam" id="TIGR03723">
    <property type="entry name" value="T6A_TsaD_YgjD"/>
    <property type="match status" value="1"/>
</dbReference>
<sequence>MANDSIFILAIESSCDDTSAAVLQNDKVLSNVVANQSVHVAFGGVVPELASRAHQQNMIPVVDQALRKAGIQKSQLSAIAFTQGPGLMGSLLVGSSFAKSLAMALSIPLIAVHHMQGHILAHFIDEEGYDKPEFPFLALTISGGHTQIIKVTDFFTMEIIGETTDDAVGEAFDKSAKILGLPYPGGPLVDKHAQLGNPKAFSFTKPKVPGLDFSFSGLKTQILYFIQKKVKENPKFIEENLNDICASIQNAIIEIIMEKLKMAVTQTAIKQIAIGGGVSANSGIRKTIKEAENKYGWKTYIPKFEYTTDNAAMIGIVGYYKYLNKQFEELNVVSKPRIEI</sequence>
<comment type="function">
    <text evidence="8">Required for the formation of a threonylcarbamoyl group on adenosine at position 37 (t(6)A37) in tRNAs that read codons beginning with adenine. Is involved in the transfer of the threonylcarbamoyl moiety of threonylcarbamoyl-AMP (TC-AMP) to the N6 group of A37, together with TsaE and TsaB. TsaD likely plays a direct catalytic role in this reaction.</text>
</comment>
<dbReference type="InterPro" id="IPR000905">
    <property type="entry name" value="Gcp-like_dom"/>
</dbReference>
<feature type="binding site" evidence="8">
    <location>
        <position position="309"/>
    </location>
    <ligand>
        <name>Fe cation</name>
        <dbReference type="ChEBI" id="CHEBI:24875"/>
    </ligand>
</feature>
<comment type="cofactor">
    <cofactor evidence="8">
        <name>Fe(2+)</name>
        <dbReference type="ChEBI" id="CHEBI:29033"/>
    </cofactor>
    <text evidence="8">Binds 1 Fe(2+) ion per subunit.</text>
</comment>
<feature type="binding site" evidence="8">
    <location>
        <position position="281"/>
    </location>
    <ligand>
        <name>substrate</name>
    </ligand>
</feature>
<comment type="similarity">
    <text evidence="8">Belongs to the KAE1 / TsaD family.</text>
</comment>
<evidence type="ECO:0000313" key="11">
    <source>
        <dbReference type="Proteomes" id="UP000625735"/>
    </source>
</evidence>
<dbReference type="GO" id="GO:0061711">
    <property type="term" value="F:tRNA N(6)-L-threonylcarbamoyladenine synthase activity"/>
    <property type="evidence" value="ECO:0007669"/>
    <property type="project" value="UniProtKB-EC"/>
</dbReference>
<feature type="binding site" evidence="8">
    <location>
        <position position="190"/>
    </location>
    <ligand>
        <name>substrate</name>
    </ligand>
</feature>
<evidence type="ECO:0000256" key="8">
    <source>
        <dbReference type="HAMAP-Rule" id="MF_01445"/>
    </source>
</evidence>
<dbReference type="PANTHER" id="PTHR11735">
    <property type="entry name" value="TRNA N6-ADENOSINE THREONYLCARBAMOYLTRANSFERASE"/>
    <property type="match status" value="1"/>
</dbReference>
<feature type="binding site" evidence="8">
    <location>
        <position position="118"/>
    </location>
    <ligand>
        <name>Fe cation</name>
        <dbReference type="ChEBI" id="CHEBI:24875"/>
    </ligand>
</feature>
<dbReference type="Gene3D" id="3.30.420.40">
    <property type="match status" value="2"/>
</dbReference>
<dbReference type="HAMAP" id="MF_01445">
    <property type="entry name" value="TsaD"/>
    <property type="match status" value="1"/>
</dbReference>
<dbReference type="CDD" id="cd24133">
    <property type="entry name" value="ASKHA_NBD_TsaD_bac"/>
    <property type="match status" value="1"/>
</dbReference>
<dbReference type="FunFam" id="3.30.420.40:FF:000040">
    <property type="entry name" value="tRNA N6-adenosine threonylcarbamoyltransferase"/>
    <property type="match status" value="1"/>
</dbReference>
<accession>A0A917DDG7</accession>
<keyword evidence="11" id="KW-1185">Reference proteome</keyword>
<dbReference type="EMBL" id="BMFG01000008">
    <property type="protein sequence ID" value="GGD31111.1"/>
    <property type="molecule type" value="Genomic_DNA"/>
</dbReference>
<dbReference type="InterPro" id="IPR017861">
    <property type="entry name" value="KAE1/TsaD"/>
</dbReference>
<reference evidence="10" key="2">
    <citation type="submission" date="2020-09" db="EMBL/GenBank/DDBJ databases">
        <authorList>
            <person name="Sun Q."/>
            <person name="Zhou Y."/>
        </authorList>
    </citation>
    <scope>NUCLEOTIDE SEQUENCE</scope>
    <source>
        <strain evidence="10">CGMCC 1.12506</strain>
    </source>
</reference>
<dbReference type="GO" id="GO:0005737">
    <property type="term" value="C:cytoplasm"/>
    <property type="evidence" value="ECO:0007669"/>
    <property type="project" value="UniProtKB-SubCell"/>
</dbReference>
<keyword evidence="6 8" id="KW-0012">Acyltransferase</keyword>
<evidence type="ECO:0000256" key="7">
    <source>
        <dbReference type="ARBA" id="ARBA00048117"/>
    </source>
</evidence>
<dbReference type="PRINTS" id="PR00789">
    <property type="entry name" value="OSIALOPTASE"/>
</dbReference>
<evidence type="ECO:0000256" key="1">
    <source>
        <dbReference type="ARBA" id="ARBA00022490"/>
    </source>
</evidence>
<evidence type="ECO:0000256" key="3">
    <source>
        <dbReference type="ARBA" id="ARBA00022694"/>
    </source>
</evidence>
<dbReference type="Proteomes" id="UP000625735">
    <property type="component" value="Unassembled WGS sequence"/>
</dbReference>
<dbReference type="EC" id="2.3.1.234" evidence="8"/>
<dbReference type="Pfam" id="PF00814">
    <property type="entry name" value="TsaD"/>
    <property type="match status" value="1"/>
</dbReference>
<dbReference type="RefSeq" id="WP_188362591.1">
    <property type="nucleotide sequence ID" value="NZ_BMFG01000008.1"/>
</dbReference>
<organism evidence="10 11">
    <name type="scientific">Flavobacterium orientale</name>
    <dbReference type="NCBI Taxonomy" id="1756020"/>
    <lineage>
        <taxon>Bacteria</taxon>
        <taxon>Pseudomonadati</taxon>
        <taxon>Bacteroidota</taxon>
        <taxon>Flavobacteriia</taxon>
        <taxon>Flavobacteriales</taxon>
        <taxon>Flavobacteriaceae</taxon>
        <taxon>Flavobacterium</taxon>
    </lineage>
</organism>
<dbReference type="FunFam" id="3.30.420.40:FF:000012">
    <property type="entry name" value="tRNA N6-adenosine threonylcarbamoyltransferase"/>
    <property type="match status" value="1"/>
</dbReference>
<feature type="binding site" evidence="8">
    <location>
        <begin position="140"/>
        <end position="144"/>
    </location>
    <ligand>
        <name>substrate</name>
    </ligand>
</feature>
<evidence type="ECO:0000313" key="10">
    <source>
        <dbReference type="EMBL" id="GGD31111.1"/>
    </source>
</evidence>
<comment type="caution">
    <text evidence="10">The sequence shown here is derived from an EMBL/GenBank/DDBJ whole genome shotgun (WGS) entry which is preliminary data.</text>
</comment>
<protein>
    <recommendedName>
        <fullName evidence="8">tRNA N6-adenosine threonylcarbamoyltransferase</fullName>
        <ecNumber evidence="8">2.3.1.234</ecNumber>
    </recommendedName>
    <alternativeName>
        <fullName evidence="8">N6-L-threonylcarbamoyladenine synthase</fullName>
        <shortName evidence="8">t(6)A synthase</shortName>
    </alternativeName>
    <alternativeName>
        <fullName evidence="8">t(6)A37 threonylcarbamoyladenosine biosynthesis protein TsaD</fullName>
    </alternativeName>
    <alternativeName>
        <fullName evidence="8">tRNA threonylcarbamoyladenosine biosynthesis protein TsaD</fullName>
    </alternativeName>
</protein>
<comment type="subcellular location">
    <subcellularLocation>
        <location evidence="8">Cytoplasm</location>
    </subcellularLocation>
</comment>
<keyword evidence="2 8" id="KW-0808">Transferase</keyword>
<comment type="catalytic activity">
    <reaction evidence="7 8">
        <text>L-threonylcarbamoyladenylate + adenosine(37) in tRNA = N(6)-L-threonylcarbamoyladenosine(37) in tRNA + AMP + H(+)</text>
        <dbReference type="Rhea" id="RHEA:37059"/>
        <dbReference type="Rhea" id="RHEA-COMP:10162"/>
        <dbReference type="Rhea" id="RHEA-COMP:10163"/>
        <dbReference type="ChEBI" id="CHEBI:15378"/>
        <dbReference type="ChEBI" id="CHEBI:73682"/>
        <dbReference type="ChEBI" id="CHEBI:74411"/>
        <dbReference type="ChEBI" id="CHEBI:74418"/>
        <dbReference type="ChEBI" id="CHEBI:456215"/>
        <dbReference type="EC" id="2.3.1.234"/>
    </reaction>
</comment>
<dbReference type="SUPFAM" id="SSF53067">
    <property type="entry name" value="Actin-like ATPase domain"/>
    <property type="match status" value="1"/>
</dbReference>
<evidence type="ECO:0000259" key="9">
    <source>
        <dbReference type="Pfam" id="PF00814"/>
    </source>
</evidence>
<dbReference type="GO" id="GO:0002949">
    <property type="term" value="P:tRNA threonylcarbamoyladenosine modification"/>
    <property type="evidence" value="ECO:0007669"/>
    <property type="project" value="UniProtKB-UniRule"/>
</dbReference>
<dbReference type="InterPro" id="IPR022450">
    <property type="entry name" value="TsaD"/>
</dbReference>
<keyword evidence="3 8" id="KW-0819">tRNA processing</keyword>
<dbReference type="NCBIfam" id="TIGR00329">
    <property type="entry name" value="gcp_kae1"/>
    <property type="match status" value="1"/>
</dbReference>
<proteinExistence type="inferred from homology"/>
<evidence type="ECO:0000256" key="4">
    <source>
        <dbReference type="ARBA" id="ARBA00022723"/>
    </source>
</evidence>
<keyword evidence="4 8" id="KW-0479">Metal-binding</keyword>
<gene>
    <name evidence="8 10" type="primary">tsaD</name>
    <name evidence="10" type="ORF">GCM10011343_21620</name>
</gene>
<feature type="binding site" evidence="8">
    <location>
        <position position="173"/>
    </location>
    <ligand>
        <name>substrate</name>
    </ligand>
</feature>
<reference evidence="10" key="1">
    <citation type="journal article" date="2014" name="Int. J. Syst. Evol. Microbiol.">
        <title>Complete genome sequence of Corynebacterium casei LMG S-19264T (=DSM 44701T), isolated from a smear-ripened cheese.</title>
        <authorList>
            <consortium name="US DOE Joint Genome Institute (JGI-PGF)"/>
            <person name="Walter F."/>
            <person name="Albersmeier A."/>
            <person name="Kalinowski J."/>
            <person name="Ruckert C."/>
        </authorList>
    </citation>
    <scope>NUCLEOTIDE SEQUENCE</scope>
    <source>
        <strain evidence="10">CGMCC 1.12506</strain>
    </source>
</reference>
<dbReference type="AlphaFoldDB" id="A0A917DDG7"/>
<feature type="domain" description="Gcp-like" evidence="9">
    <location>
        <begin position="27"/>
        <end position="315"/>
    </location>
</feature>
<keyword evidence="1 8" id="KW-0963">Cytoplasm</keyword>
<evidence type="ECO:0000256" key="5">
    <source>
        <dbReference type="ARBA" id="ARBA00023004"/>
    </source>
</evidence>